<dbReference type="AlphaFoldDB" id="A0A1V9Y920"/>
<feature type="domain" description="DDE-1" evidence="1">
    <location>
        <begin position="44"/>
        <end position="240"/>
    </location>
</feature>
<dbReference type="InterPro" id="IPR004875">
    <property type="entry name" value="DDE_SF_endonuclease_dom"/>
</dbReference>
<name>A0A1V9Y920_ACHHY</name>
<dbReference type="Proteomes" id="UP000243579">
    <property type="component" value="Unassembled WGS sequence"/>
</dbReference>
<gene>
    <name evidence="2" type="ORF">ACHHYP_16359</name>
</gene>
<evidence type="ECO:0000313" key="2">
    <source>
        <dbReference type="EMBL" id="OQR82179.1"/>
    </source>
</evidence>
<dbReference type="Pfam" id="PF03184">
    <property type="entry name" value="DDE_1"/>
    <property type="match status" value="1"/>
</dbReference>
<dbReference type="InterPro" id="IPR050863">
    <property type="entry name" value="CenT-Element_Derived"/>
</dbReference>
<dbReference type="OrthoDB" id="73783at2759"/>
<reference evidence="2 3" key="1">
    <citation type="journal article" date="2014" name="Genome Biol. Evol.">
        <title>The secreted proteins of Achlya hypogyna and Thraustotheca clavata identify the ancestral oomycete secretome and reveal gene acquisitions by horizontal gene transfer.</title>
        <authorList>
            <person name="Misner I."/>
            <person name="Blouin N."/>
            <person name="Leonard G."/>
            <person name="Richards T.A."/>
            <person name="Lane C.E."/>
        </authorList>
    </citation>
    <scope>NUCLEOTIDE SEQUENCE [LARGE SCALE GENOMIC DNA]</scope>
    <source>
        <strain evidence="2 3">ATCC 48635</strain>
    </source>
</reference>
<organism evidence="2 3">
    <name type="scientific">Achlya hypogyna</name>
    <name type="common">Oomycete</name>
    <name type="synonym">Protoachlya hypogyna</name>
    <dbReference type="NCBI Taxonomy" id="1202772"/>
    <lineage>
        <taxon>Eukaryota</taxon>
        <taxon>Sar</taxon>
        <taxon>Stramenopiles</taxon>
        <taxon>Oomycota</taxon>
        <taxon>Saprolegniomycetes</taxon>
        <taxon>Saprolegniales</taxon>
        <taxon>Achlyaceae</taxon>
        <taxon>Achlya</taxon>
    </lineage>
</organism>
<protein>
    <recommendedName>
        <fullName evidence="1">DDE-1 domain-containing protein</fullName>
    </recommendedName>
</protein>
<dbReference type="STRING" id="1202772.A0A1V9Y920"/>
<evidence type="ECO:0000259" key="1">
    <source>
        <dbReference type="Pfam" id="PF03184"/>
    </source>
</evidence>
<dbReference type="GO" id="GO:0005634">
    <property type="term" value="C:nucleus"/>
    <property type="evidence" value="ECO:0007669"/>
    <property type="project" value="TreeGrafter"/>
</dbReference>
<dbReference type="GO" id="GO:0003677">
    <property type="term" value="F:DNA binding"/>
    <property type="evidence" value="ECO:0007669"/>
    <property type="project" value="TreeGrafter"/>
</dbReference>
<accession>A0A1V9Y920</accession>
<comment type="caution">
    <text evidence="2">The sequence shown here is derived from an EMBL/GenBank/DDBJ whole genome shotgun (WGS) entry which is preliminary data.</text>
</comment>
<keyword evidence="3" id="KW-1185">Reference proteome</keyword>
<dbReference type="PANTHER" id="PTHR19303">
    <property type="entry name" value="TRANSPOSON"/>
    <property type="match status" value="1"/>
</dbReference>
<sequence length="274" mass="31131">MSVDGITKVYNADQTGCFFEYLPKKTVDCVGAPTVWVRCGGKDKERATAMLLADSDGVKHPLFLVFKSKSSSVPETCEENAVERHGWGEVNWSMIEPLQMLHNCQIYGNESAWWNADLSVAFLEFHFGQRHNMEEKILLVWDAFSAHWTDAVQAKAAELNVILMEVPASYSWCCQPADVGWNKPLKDGLRSRWISYLMKTLKNYDKSQPFQFTPPSHNTIIEWIADSFDDLSKTVITNGFRATKWLVPDDFPLPDPHDFNDPVLPELLGALKEL</sequence>
<evidence type="ECO:0000313" key="3">
    <source>
        <dbReference type="Proteomes" id="UP000243579"/>
    </source>
</evidence>
<dbReference type="PANTHER" id="PTHR19303:SF57">
    <property type="entry name" value="HTH CENPB-TYPE DOMAIN-CONTAINING PROTEIN"/>
    <property type="match status" value="1"/>
</dbReference>
<dbReference type="EMBL" id="JNBR01002560">
    <property type="protein sequence ID" value="OQR82179.1"/>
    <property type="molecule type" value="Genomic_DNA"/>
</dbReference>
<proteinExistence type="predicted"/>